<protein>
    <submittedName>
        <fullName evidence="2">Uncharacterized protein</fullName>
    </submittedName>
</protein>
<organism evidence="2 3">
    <name type="scientific">Mycena belliarum</name>
    <dbReference type="NCBI Taxonomy" id="1033014"/>
    <lineage>
        <taxon>Eukaryota</taxon>
        <taxon>Fungi</taxon>
        <taxon>Dikarya</taxon>
        <taxon>Basidiomycota</taxon>
        <taxon>Agaricomycotina</taxon>
        <taxon>Agaricomycetes</taxon>
        <taxon>Agaricomycetidae</taxon>
        <taxon>Agaricales</taxon>
        <taxon>Marasmiineae</taxon>
        <taxon>Mycenaceae</taxon>
        <taxon>Mycena</taxon>
    </lineage>
</organism>
<gene>
    <name evidence="2" type="ORF">B0H15DRAFT_982814</name>
</gene>
<reference evidence="2" key="1">
    <citation type="submission" date="2023-03" db="EMBL/GenBank/DDBJ databases">
        <title>Massive genome expansion in bonnet fungi (Mycena s.s.) driven by repeated elements and novel gene families across ecological guilds.</title>
        <authorList>
            <consortium name="Lawrence Berkeley National Laboratory"/>
            <person name="Harder C.B."/>
            <person name="Miyauchi S."/>
            <person name="Viragh M."/>
            <person name="Kuo A."/>
            <person name="Thoen E."/>
            <person name="Andreopoulos B."/>
            <person name="Lu D."/>
            <person name="Skrede I."/>
            <person name="Drula E."/>
            <person name="Henrissat B."/>
            <person name="Morin E."/>
            <person name="Kohler A."/>
            <person name="Barry K."/>
            <person name="LaButti K."/>
            <person name="Morin E."/>
            <person name="Salamov A."/>
            <person name="Lipzen A."/>
            <person name="Mereny Z."/>
            <person name="Hegedus B."/>
            <person name="Baldrian P."/>
            <person name="Stursova M."/>
            <person name="Weitz H."/>
            <person name="Taylor A."/>
            <person name="Grigoriev I.V."/>
            <person name="Nagy L.G."/>
            <person name="Martin F."/>
            <person name="Kauserud H."/>
        </authorList>
    </citation>
    <scope>NUCLEOTIDE SEQUENCE</scope>
    <source>
        <strain evidence="2">CBHHK173m</strain>
    </source>
</reference>
<feature type="compositionally biased region" description="Basic and acidic residues" evidence="1">
    <location>
        <begin position="300"/>
        <end position="312"/>
    </location>
</feature>
<keyword evidence="3" id="KW-1185">Reference proteome</keyword>
<feature type="region of interest" description="Disordered" evidence="1">
    <location>
        <begin position="120"/>
        <end position="321"/>
    </location>
</feature>
<evidence type="ECO:0000313" key="3">
    <source>
        <dbReference type="Proteomes" id="UP001222325"/>
    </source>
</evidence>
<dbReference type="EMBL" id="JARJCN010000028">
    <property type="protein sequence ID" value="KAJ7087589.1"/>
    <property type="molecule type" value="Genomic_DNA"/>
</dbReference>
<comment type="caution">
    <text evidence="2">The sequence shown here is derived from an EMBL/GenBank/DDBJ whole genome shotgun (WGS) entry which is preliminary data.</text>
</comment>
<dbReference type="Proteomes" id="UP001222325">
    <property type="component" value="Unassembled WGS sequence"/>
</dbReference>
<sequence length="401" mass="43254">MAIARPYASPAIPGAVPFPHFAVVAHRPPSLRDAADTCGRYSAGWDARARPPRSVPSPYAPRFGFFYIRFRNPPTYLRWHCFVIVAITTTASSSPSCSPPHTNSVRILWVRKLARTLLCPGPQPRTRRRPFTASAQALARSRAPPGPRDVPETRRGARRRNAPVRTYRTARSLDVARAQTHLRRAQPDLSFTSPTRLVLHEPQNPPLPPRSTSQGTARGSPRHPLPRHTAALPPPVSYAAPSSVPRSVHLSPLCTPASPPSPRPPCVLGSARRDGQSPFCPQRGRRSEHTSPRARKRIRDVHGATRLARDPKPAAGAAPTSLDVPGLGAALPGHAGGPNGRMACVRASAPLPLPPRTSGFGAAAPGQAALRFAASASCRDWSGWKHDNHDAALDCQLSEYC</sequence>
<feature type="compositionally biased region" description="Low complexity" evidence="1">
    <location>
        <begin position="237"/>
        <end position="256"/>
    </location>
</feature>
<accession>A0AAD6U244</accession>
<evidence type="ECO:0000313" key="2">
    <source>
        <dbReference type="EMBL" id="KAJ7087589.1"/>
    </source>
</evidence>
<proteinExistence type="predicted"/>
<dbReference type="AlphaFoldDB" id="A0AAD6U244"/>
<evidence type="ECO:0000256" key="1">
    <source>
        <dbReference type="SAM" id="MobiDB-lite"/>
    </source>
</evidence>
<name>A0AAD6U244_9AGAR</name>